<dbReference type="InterPro" id="IPR029058">
    <property type="entry name" value="AB_hydrolase_fold"/>
</dbReference>
<dbReference type="Pfam" id="PF00756">
    <property type="entry name" value="Esterase"/>
    <property type="match status" value="1"/>
</dbReference>
<proteinExistence type="predicted"/>
<dbReference type="PANTHER" id="PTHR48098:SF1">
    <property type="entry name" value="DIACYLGLYCEROL ACYLTRANSFERASE_MYCOLYLTRANSFERASE AG85A"/>
    <property type="match status" value="1"/>
</dbReference>
<dbReference type="Proteomes" id="UP000600026">
    <property type="component" value="Unassembled WGS sequence"/>
</dbReference>
<dbReference type="Gene3D" id="3.40.50.1820">
    <property type="entry name" value="alpha/beta hydrolase"/>
    <property type="match status" value="1"/>
</dbReference>
<keyword evidence="3" id="KW-1185">Reference proteome</keyword>
<comment type="caution">
    <text evidence="2">The sequence shown here is derived from an EMBL/GenBank/DDBJ whole genome shotgun (WGS) entry which is preliminary data.</text>
</comment>
<evidence type="ECO:0000256" key="1">
    <source>
        <dbReference type="SAM" id="Phobius"/>
    </source>
</evidence>
<keyword evidence="1" id="KW-1133">Transmembrane helix</keyword>
<accession>A0A919LE42</accession>
<feature type="transmembrane region" description="Helical" evidence="1">
    <location>
        <begin position="27"/>
        <end position="45"/>
    </location>
</feature>
<evidence type="ECO:0000313" key="2">
    <source>
        <dbReference type="EMBL" id="GHI87890.1"/>
    </source>
</evidence>
<dbReference type="InterPro" id="IPR050583">
    <property type="entry name" value="Mycobacterial_A85_antigen"/>
</dbReference>
<dbReference type="SUPFAM" id="SSF53474">
    <property type="entry name" value="alpha/beta-Hydrolases"/>
    <property type="match status" value="1"/>
</dbReference>
<dbReference type="EMBL" id="BNEE01000006">
    <property type="protein sequence ID" value="GHI87890.1"/>
    <property type="molecule type" value="Genomic_DNA"/>
</dbReference>
<dbReference type="GO" id="GO:0016747">
    <property type="term" value="F:acyltransferase activity, transferring groups other than amino-acyl groups"/>
    <property type="evidence" value="ECO:0007669"/>
    <property type="project" value="TreeGrafter"/>
</dbReference>
<evidence type="ECO:0000313" key="3">
    <source>
        <dbReference type="Proteomes" id="UP000600026"/>
    </source>
</evidence>
<name>A0A919LE42_9ACTN</name>
<dbReference type="PANTHER" id="PTHR48098">
    <property type="entry name" value="ENTEROCHELIN ESTERASE-RELATED"/>
    <property type="match status" value="1"/>
</dbReference>
<reference evidence="2" key="1">
    <citation type="submission" date="2020-09" db="EMBL/GenBank/DDBJ databases">
        <title>Whole genome shotgun sequence of Streptomyces xanthophaeus NBRC 12829.</title>
        <authorList>
            <person name="Komaki H."/>
            <person name="Tamura T."/>
        </authorList>
    </citation>
    <scope>NUCLEOTIDE SEQUENCE</scope>
    <source>
        <strain evidence="2">NBRC 12829</strain>
    </source>
</reference>
<keyword evidence="1" id="KW-0812">Transmembrane</keyword>
<dbReference type="InterPro" id="IPR000801">
    <property type="entry name" value="Esterase-like"/>
</dbReference>
<protein>
    <submittedName>
        <fullName evidence="2">Esterase</fullName>
    </submittedName>
</protein>
<keyword evidence="1" id="KW-0472">Membrane</keyword>
<gene>
    <name evidence="2" type="ORF">Sxan_52540</name>
</gene>
<sequence length="386" mass="41124">MPQGAGATTRRDVALLGSVMSLTGTPLFATAVAATLLAVVLPLAVWTKVRGPVAVRVLTRGLMVVFAQVTAIALVFIGLNREMTFYTSWSDLFGTGKYVTAAPDLGPDGLGGKKAAEAPKVRQKFEPVEGLGGRVQKTELDGKISGVKGEVMVWLPPQYDDPAYKDKKFPVVELIPGIPGTGKSWFQGLKAHEVLEPLMKEGKVAPFILVSPRAMLLGNGDTGCANLPGKVNADSWFSVDVRKMVVDNFRTSDEARTWGVAGYSAGAYCSAKLAIAHPDRYSAAVSLSGYNDPGQEPSSLVGQDPELRRTHNLKALLKAAPTPPAVSLWMSGAEQDGYLSGMDLKAIAQSPTVVHAEKVTGGHNLDSWSKQLPQTFGWLSQRVKAP</sequence>
<organism evidence="2 3">
    <name type="scientific">Streptomyces xanthophaeus</name>
    <dbReference type="NCBI Taxonomy" id="67385"/>
    <lineage>
        <taxon>Bacteria</taxon>
        <taxon>Bacillati</taxon>
        <taxon>Actinomycetota</taxon>
        <taxon>Actinomycetes</taxon>
        <taxon>Kitasatosporales</taxon>
        <taxon>Streptomycetaceae</taxon>
        <taxon>Streptomyces</taxon>
    </lineage>
</organism>
<feature type="transmembrane region" description="Helical" evidence="1">
    <location>
        <begin position="57"/>
        <end position="79"/>
    </location>
</feature>
<dbReference type="AlphaFoldDB" id="A0A919LE42"/>